<dbReference type="OrthoDB" id="9942086at2"/>
<reference evidence="1 2" key="1">
    <citation type="journal article" date="2015" name="Genome Announc.">
        <title>Expanding the biotechnology potential of lactobacilli through comparative genomics of 213 strains and associated genera.</title>
        <authorList>
            <person name="Sun Z."/>
            <person name="Harris H.M."/>
            <person name="McCann A."/>
            <person name="Guo C."/>
            <person name="Argimon S."/>
            <person name="Zhang W."/>
            <person name="Yang X."/>
            <person name="Jeffery I.B."/>
            <person name="Cooney J.C."/>
            <person name="Kagawa T.F."/>
            <person name="Liu W."/>
            <person name="Song Y."/>
            <person name="Salvetti E."/>
            <person name="Wrobel A."/>
            <person name="Rasinkangas P."/>
            <person name="Parkhill J."/>
            <person name="Rea M.C."/>
            <person name="O'Sullivan O."/>
            <person name="Ritari J."/>
            <person name="Douillard F.P."/>
            <person name="Paul Ross R."/>
            <person name="Yang R."/>
            <person name="Briner A.E."/>
            <person name="Felis G.E."/>
            <person name="de Vos W.M."/>
            <person name="Barrangou R."/>
            <person name="Klaenhammer T.R."/>
            <person name="Caufield P.W."/>
            <person name="Cui Y."/>
            <person name="Zhang H."/>
            <person name="O'Toole P.W."/>
        </authorList>
    </citation>
    <scope>NUCLEOTIDE SEQUENCE [LARGE SCALE GENOMIC DNA]</scope>
    <source>
        <strain evidence="1 2">DSM 14340</strain>
    </source>
</reference>
<organism evidence="1 2">
    <name type="scientific">Latilactobacillus fuchuensis DSM 14340 = JCM 11249</name>
    <dbReference type="NCBI Taxonomy" id="1423747"/>
    <lineage>
        <taxon>Bacteria</taxon>
        <taxon>Bacillati</taxon>
        <taxon>Bacillota</taxon>
        <taxon>Bacilli</taxon>
        <taxon>Lactobacillales</taxon>
        <taxon>Lactobacillaceae</taxon>
        <taxon>Latilactobacillus</taxon>
    </lineage>
</organism>
<evidence type="ECO:0000313" key="1">
    <source>
        <dbReference type="EMBL" id="KRL61409.1"/>
    </source>
</evidence>
<proteinExistence type="predicted"/>
<protein>
    <submittedName>
        <fullName evidence="1">Uncharacterized protein</fullName>
    </submittedName>
</protein>
<dbReference type="Proteomes" id="UP000051264">
    <property type="component" value="Unassembled WGS sequence"/>
</dbReference>
<dbReference type="EMBL" id="AZEX01000020">
    <property type="protein sequence ID" value="KRL61409.1"/>
    <property type="molecule type" value="Genomic_DNA"/>
</dbReference>
<evidence type="ECO:0000313" key="2">
    <source>
        <dbReference type="Proteomes" id="UP000051264"/>
    </source>
</evidence>
<dbReference type="RefSeq" id="WP_155833367.1">
    <property type="nucleotide sequence ID" value="NZ_AZEX01000020.1"/>
</dbReference>
<accession>A0A0R1RX53</accession>
<dbReference type="PATRIC" id="fig|1423747.3.peg.830"/>
<gene>
    <name evidence="1" type="ORF">FC69_GL000814</name>
</gene>
<sequence>MALEKQASVEIKESFKNIKKIKITDFYESSPGIKNIDFDVVETDGKLIKENSTTIGGFGSYSENGLTLGVTKGAIKVVYTTGKEAIIK</sequence>
<comment type="caution">
    <text evidence="1">The sequence shown here is derived from an EMBL/GenBank/DDBJ whole genome shotgun (WGS) entry which is preliminary data.</text>
</comment>
<dbReference type="AlphaFoldDB" id="A0A0R1RX53"/>
<name>A0A0R1RX53_9LACO</name>